<sequence>MIERSVYLNKLIKSKENGFPKVITGIRRCGKSYLLKEIYKKYLIETGVKESNILVLELDEEENSKYRDPIYLGDFVRNFCNNKSMCYVFLDEIQKVIPIVNPVLTNGEHIKAKDTDEDVISFVDVVLGLSHKPNIDLYVTGSNSKMLSTNIITEFRDKATNISIYPLSFEEYYNYVGGSTTDAMFEYMQHGGMPLAVLKDEDDKEEYLKGLFETTYFKDILEHNKLYKSESLDELCNIISELTGSLLNSKKISDTFKSVKHEDIDKQTIDKYIEYFKDAFILREARRYDLKGREEIGALQKYYFTDTGLRNARLNFAFPDEGQMLENVVYNELIYNGYTVNVGTFETIEKNKDGKSVRKTNEVDFYATKNKKRLYIQVSKDISNEKTMNRELSPFHRLNDQIQKVVVINKPIKETFDKDGYTIIGVADFLLRYIK</sequence>
<dbReference type="InterPro" id="IPR027417">
    <property type="entry name" value="P-loop_NTPase"/>
</dbReference>
<dbReference type="Pfam" id="PF13173">
    <property type="entry name" value="AAA_14"/>
    <property type="match status" value="1"/>
</dbReference>
<dbReference type="InterPro" id="IPR041682">
    <property type="entry name" value="AAA_14"/>
</dbReference>
<dbReference type="EMBL" id="QXEV01000001">
    <property type="protein sequence ID" value="RIA78522.1"/>
    <property type="molecule type" value="Genomic_DNA"/>
</dbReference>
<reference evidence="3 4" key="1">
    <citation type="submission" date="2018-08" db="EMBL/GenBank/DDBJ databases">
        <title>Genomic Encyclopedia of Archaeal and Bacterial Type Strains, Phase II (KMG-II): from individual species to whole genera.</title>
        <authorList>
            <person name="Goeker M."/>
        </authorList>
    </citation>
    <scope>NUCLEOTIDE SEQUENCE [LARGE SCALE GENOMIC DNA]</scope>
    <source>
        <strain evidence="3 4">ATCC 27112</strain>
    </source>
</reference>
<organism evidence="3 4">
    <name type="scientific">Anaeroplasma bactoclasticum</name>
    <dbReference type="NCBI Taxonomy" id="2088"/>
    <lineage>
        <taxon>Bacteria</taxon>
        <taxon>Bacillati</taxon>
        <taxon>Mycoplasmatota</taxon>
        <taxon>Mollicutes</taxon>
        <taxon>Anaeroplasmatales</taxon>
        <taxon>Anaeroplasmataceae</taxon>
        <taxon>Anaeroplasma</taxon>
    </lineage>
</organism>
<name>A0A397RZ22_9MOLU</name>
<dbReference type="PANTHER" id="PTHR33295">
    <property type="entry name" value="ATPASE"/>
    <property type="match status" value="1"/>
</dbReference>
<protein>
    <recommendedName>
        <fullName evidence="5">ATPase</fullName>
    </recommendedName>
</protein>
<dbReference type="AlphaFoldDB" id="A0A397RZ22"/>
<dbReference type="OrthoDB" id="9801684at2"/>
<evidence type="ECO:0000313" key="4">
    <source>
        <dbReference type="Proteomes" id="UP000266506"/>
    </source>
</evidence>
<evidence type="ECO:0000259" key="2">
    <source>
        <dbReference type="Pfam" id="PF13635"/>
    </source>
</evidence>
<evidence type="ECO:0000259" key="1">
    <source>
        <dbReference type="Pfam" id="PF13173"/>
    </source>
</evidence>
<gene>
    <name evidence="3" type="ORF">EI71_00083</name>
</gene>
<accession>A0A397RZ22</accession>
<keyword evidence="4" id="KW-1185">Reference proteome</keyword>
<dbReference type="PANTHER" id="PTHR33295:SF18">
    <property type="entry name" value="AAA+ ATPASE DOMAIN-CONTAINING PROTEIN"/>
    <property type="match status" value="1"/>
</dbReference>
<dbReference type="Pfam" id="PF13635">
    <property type="entry name" value="DUF4143"/>
    <property type="match status" value="1"/>
</dbReference>
<evidence type="ECO:0008006" key="5">
    <source>
        <dbReference type="Google" id="ProtNLM"/>
    </source>
</evidence>
<dbReference type="Proteomes" id="UP000266506">
    <property type="component" value="Unassembled WGS sequence"/>
</dbReference>
<dbReference type="SUPFAM" id="SSF52540">
    <property type="entry name" value="P-loop containing nucleoside triphosphate hydrolases"/>
    <property type="match status" value="1"/>
</dbReference>
<feature type="domain" description="AAA" evidence="1">
    <location>
        <begin position="20"/>
        <end position="172"/>
    </location>
</feature>
<dbReference type="RefSeq" id="WP_119015266.1">
    <property type="nucleotide sequence ID" value="NZ_QXEV01000001.1"/>
</dbReference>
<evidence type="ECO:0000313" key="3">
    <source>
        <dbReference type="EMBL" id="RIA78522.1"/>
    </source>
</evidence>
<dbReference type="InParanoid" id="A0A397RZ22"/>
<comment type="caution">
    <text evidence="3">The sequence shown here is derived from an EMBL/GenBank/DDBJ whole genome shotgun (WGS) entry which is preliminary data.</text>
</comment>
<dbReference type="InterPro" id="IPR025420">
    <property type="entry name" value="DUF4143"/>
</dbReference>
<proteinExistence type="predicted"/>
<feature type="domain" description="DUF4143" evidence="2">
    <location>
        <begin position="218"/>
        <end position="378"/>
    </location>
</feature>